<feature type="domain" description="CCHC-type" evidence="3">
    <location>
        <begin position="191"/>
        <end position="206"/>
    </location>
</feature>
<gene>
    <name evidence="4" type="ORF">PHYEVI_LOCUS3788</name>
</gene>
<dbReference type="EMBL" id="OU900106">
    <property type="protein sequence ID" value="CAG9857383.1"/>
    <property type="molecule type" value="Genomic_DNA"/>
</dbReference>
<evidence type="ECO:0000256" key="1">
    <source>
        <dbReference type="PROSITE-ProRule" id="PRU00047"/>
    </source>
</evidence>
<proteinExistence type="predicted"/>
<name>A0A9N9XKG2_PHYSR</name>
<dbReference type="PROSITE" id="PS50158">
    <property type="entry name" value="ZF_CCHC"/>
    <property type="match status" value="1"/>
</dbReference>
<feature type="region of interest" description="Disordered" evidence="2">
    <location>
        <begin position="272"/>
        <end position="294"/>
    </location>
</feature>
<dbReference type="PANTHER" id="PTHR22639">
    <property type="entry name" value="GAG-RELATED PROTEIN"/>
    <property type="match status" value="1"/>
</dbReference>
<keyword evidence="5" id="KW-1185">Reference proteome</keyword>
<dbReference type="InterPro" id="IPR001878">
    <property type="entry name" value="Znf_CCHC"/>
</dbReference>
<dbReference type="AlphaFoldDB" id="A0A9N9XKG2"/>
<dbReference type="OrthoDB" id="6779801at2759"/>
<evidence type="ECO:0000259" key="3">
    <source>
        <dbReference type="PROSITE" id="PS50158"/>
    </source>
</evidence>
<dbReference type="GO" id="GO:0008270">
    <property type="term" value="F:zinc ion binding"/>
    <property type="evidence" value="ECO:0007669"/>
    <property type="project" value="UniProtKB-KW"/>
</dbReference>
<reference evidence="4" key="1">
    <citation type="submission" date="2022-01" db="EMBL/GenBank/DDBJ databases">
        <authorList>
            <person name="King R."/>
        </authorList>
    </citation>
    <scope>NUCLEOTIDE SEQUENCE</scope>
</reference>
<protein>
    <recommendedName>
        <fullName evidence="3">CCHC-type domain-containing protein</fullName>
    </recommendedName>
</protein>
<keyword evidence="1" id="KW-0863">Zinc-finger</keyword>
<feature type="region of interest" description="Disordered" evidence="2">
    <location>
        <begin position="1"/>
        <end position="20"/>
    </location>
</feature>
<accession>A0A9N9XKG2</accession>
<dbReference type="PANTHER" id="PTHR22639:SF3">
    <property type="entry name" value="ZINC FINGER CCHC DOMAIN-CONTAINING PROTEIN 3"/>
    <property type="match status" value="1"/>
</dbReference>
<feature type="compositionally biased region" description="Polar residues" evidence="2">
    <location>
        <begin position="370"/>
        <end position="385"/>
    </location>
</feature>
<dbReference type="Proteomes" id="UP001153712">
    <property type="component" value="Chromosome 13"/>
</dbReference>
<dbReference type="GO" id="GO:0003723">
    <property type="term" value="F:RNA binding"/>
    <property type="evidence" value="ECO:0007669"/>
    <property type="project" value="InterPro"/>
</dbReference>
<evidence type="ECO:0000313" key="5">
    <source>
        <dbReference type="Proteomes" id="UP001153712"/>
    </source>
</evidence>
<dbReference type="GO" id="GO:0003690">
    <property type="term" value="F:double-stranded DNA binding"/>
    <property type="evidence" value="ECO:0007669"/>
    <property type="project" value="InterPro"/>
</dbReference>
<organism evidence="4 5">
    <name type="scientific">Phyllotreta striolata</name>
    <name type="common">Striped flea beetle</name>
    <name type="synonym">Crioceris striolata</name>
    <dbReference type="NCBI Taxonomy" id="444603"/>
    <lineage>
        <taxon>Eukaryota</taxon>
        <taxon>Metazoa</taxon>
        <taxon>Ecdysozoa</taxon>
        <taxon>Arthropoda</taxon>
        <taxon>Hexapoda</taxon>
        <taxon>Insecta</taxon>
        <taxon>Pterygota</taxon>
        <taxon>Neoptera</taxon>
        <taxon>Endopterygota</taxon>
        <taxon>Coleoptera</taxon>
        <taxon>Polyphaga</taxon>
        <taxon>Cucujiformia</taxon>
        <taxon>Chrysomeloidea</taxon>
        <taxon>Chrysomelidae</taxon>
        <taxon>Galerucinae</taxon>
        <taxon>Alticini</taxon>
        <taxon>Phyllotreta</taxon>
    </lineage>
</organism>
<dbReference type="InterPro" id="IPR042509">
    <property type="entry name" value="ZCCHC3"/>
</dbReference>
<dbReference type="SMART" id="SM00343">
    <property type="entry name" value="ZnF_C2HC"/>
    <property type="match status" value="2"/>
</dbReference>
<evidence type="ECO:0000256" key="2">
    <source>
        <dbReference type="SAM" id="MobiDB-lite"/>
    </source>
</evidence>
<sequence>MASDSGGPSGPLGRPPDIPKRYKYLDTGPYLVIVEGTDKNNIGAFHPIAVGRTLRIKGIQGIKAVSRKGSNRISIEFITSKYSNEFLDNDKLKEESKWESYIPASLVTSRRIIRGIDLSTSMEEIKNFGKASTKILDARRLNRRIANQQTVEYVPSETELITFEGKNIPNTVSINYYESRVKVYVGPVLQCFNCLRYGHSSKQCRSHIRCSRCGEEHEATNCQKDIKCIFCKLEHLATDRKQCAEFERQKQIKEIMCYENLSYYEASKREQQKKNATIDQKQLHHSKRKKTEYRDQKETGILTTDIKLQQGSTYRMSVSTTMQNLHYTNSKHKRVSKKPKHTTLTTEQIDKVIDETQSIEFEKIDDKTNENMATSPIPSEDWSTF</sequence>
<dbReference type="GO" id="GO:0002218">
    <property type="term" value="P:activation of innate immune response"/>
    <property type="evidence" value="ECO:0007669"/>
    <property type="project" value="InterPro"/>
</dbReference>
<keyword evidence="1" id="KW-0862">Zinc</keyword>
<keyword evidence="1" id="KW-0479">Metal-binding</keyword>
<feature type="region of interest" description="Disordered" evidence="2">
    <location>
        <begin position="365"/>
        <end position="385"/>
    </location>
</feature>
<evidence type="ECO:0000313" key="4">
    <source>
        <dbReference type="EMBL" id="CAG9857383.1"/>
    </source>
</evidence>